<name>H6KZ86_SAPGL</name>
<gene>
    <name evidence="1" type="ordered locus">SGRA_1741</name>
</gene>
<organism evidence="1 2">
    <name type="scientific">Saprospira grandis (strain Lewin)</name>
    <dbReference type="NCBI Taxonomy" id="984262"/>
    <lineage>
        <taxon>Bacteria</taxon>
        <taxon>Pseudomonadati</taxon>
        <taxon>Bacteroidota</taxon>
        <taxon>Saprospiria</taxon>
        <taxon>Saprospirales</taxon>
        <taxon>Saprospiraceae</taxon>
        <taxon>Saprospira</taxon>
    </lineage>
</organism>
<accession>H6KZ86</accession>
<dbReference type="KEGG" id="sgn:SGRA_1741"/>
<dbReference type="EMBL" id="CP002831">
    <property type="protein sequence ID" value="AFC24476.1"/>
    <property type="molecule type" value="Genomic_DNA"/>
</dbReference>
<keyword evidence="2" id="KW-1185">Reference proteome</keyword>
<proteinExistence type="predicted"/>
<protein>
    <submittedName>
        <fullName evidence="1">Uncharacterized protein</fullName>
    </submittedName>
</protein>
<reference evidence="1 2" key="1">
    <citation type="journal article" date="2012" name="Stand. Genomic Sci.">
        <title>Complete genome sequencing and analysis of Saprospira grandis str. Lewin, a predatory marine bacterium.</title>
        <authorList>
            <person name="Saw J.H."/>
            <person name="Yuryev A."/>
            <person name="Kanbe M."/>
            <person name="Hou S."/>
            <person name="Young A.G."/>
            <person name="Aizawa S."/>
            <person name="Alam M."/>
        </authorList>
    </citation>
    <scope>NUCLEOTIDE SEQUENCE [LARGE SCALE GENOMIC DNA]</scope>
    <source>
        <strain evidence="1 2">Lewin</strain>
    </source>
</reference>
<sequence>MHSLNGNYKVGKEAVAQLFRKERCYITTFEAIFQ</sequence>
<evidence type="ECO:0000313" key="2">
    <source>
        <dbReference type="Proteomes" id="UP000007519"/>
    </source>
</evidence>
<dbReference type="HOGENOM" id="CLU_3375913_0_0_10"/>
<dbReference type="Proteomes" id="UP000007519">
    <property type="component" value="Chromosome"/>
</dbReference>
<evidence type="ECO:0000313" key="1">
    <source>
        <dbReference type="EMBL" id="AFC24476.1"/>
    </source>
</evidence>
<dbReference type="AlphaFoldDB" id="H6KZ86"/>